<dbReference type="EMBL" id="HBUE01052118">
    <property type="protein sequence ID" value="CAG6464982.1"/>
    <property type="molecule type" value="Transcribed_RNA"/>
</dbReference>
<evidence type="ECO:0000313" key="2">
    <source>
        <dbReference type="EMBL" id="CAG6464989.1"/>
    </source>
</evidence>
<protein>
    <submittedName>
        <fullName evidence="2">(northern house mosquito) hypothetical protein</fullName>
    </submittedName>
</protein>
<dbReference type="EMBL" id="HBUE01052121">
    <property type="protein sequence ID" value="CAG6464993.1"/>
    <property type="molecule type" value="Transcribed_RNA"/>
</dbReference>
<dbReference type="EMBL" id="HBUE01219333">
    <property type="protein sequence ID" value="CAG6538848.1"/>
    <property type="molecule type" value="Transcribed_RNA"/>
</dbReference>
<dbReference type="EMBL" id="HBUE01052122">
    <property type="protein sequence ID" value="CAG6464997.1"/>
    <property type="molecule type" value="Transcribed_RNA"/>
</dbReference>
<accession>A0A8D8AZH6</accession>
<sequence>MSPVPGADRQDGRRFLQPHGLCHLRVRVLLALHEGDQRSALPEPVRLHLLGQEAMVAQKEAPVAAGNAGGGPARDCLGRRHRRARHDHRNSGLGRAEDSHPVQNGREAQTKLCRAGRRYGVGHRVPRAGRSSGGHWRAHPVVLRVRSGSGVAVSGRLRRRNSVRV</sequence>
<dbReference type="EMBL" id="HBUE01052124">
    <property type="protein sequence ID" value="CAG6465002.1"/>
    <property type="molecule type" value="Transcribed_RNA"/>
</dbReference>
<feature type="region of interest" description="Disordered" evidence="1">
    <location>
        <begin position="64"/>
        <end position="107"/>
    </location>
</feature>
<dbReference type="AlphaFoldDB" id="A0A8D8AZH6"/>
<organism evidence="2">
    <name type="scientific">Culex pipiens</name>
    <name type="common">House mosquito</name>
    <dbReference type="NCBI Taxonomy" id="7175"/>
    <lineage>
        <taxon>Eukaryota</taxon>
        <taxon>Metazoa</taxon>
        <taxon>Ecdysozoa</taxon>
        <taxon>Arthropoda</taxon>
        <taxon>Hexapoda</taxon>
        <taxon>Insecta</taxon>
        <taxon>Pterygota</taxon>
        <taxon>Neoptera</taxon>
        <taxon>Endopterygota</taxon>
        <taxon>Diptera</taxon>
        <taxon>Nematocera</taxon>
        <taxon>Culicoidea</taxon>
        <taxon>Culicidae</taxon>
        <taxon>Culicinae</taxon>
        <taxon>Culicini</taxon>
        <taxon>Culex</taxon>
        <taxon>Culex</taxon>
    </lineage>
</organism>
<proteinExistence type="predicted"/>
<dbReference type="EMBL" id="HBUE01325907">
    <property type="protein sequence ID" value="CAG6590858.1"/>
    <property type="molecule type" value="Transcribed_RNA"/>
</dbReference>
<feature type="compositionally biased region" description="Basic residues" evidence="1">
    <location>
        <begin position="79"/>
        <end position="88"/>
    </location>
</feature>
<evidence type="ECO:0000256" key="1">
    <source>
        <dbReference type="SAM" id="MobiDB-lite"/>
    </source>
</evidence>
<reference evidence="2" key="1">
    <citation type="submission" date="2021-05" db="EMBL/GenBank/DDBJ databases">
        <authorList>
            <person name="Alioto T."/>
            <person name="Alioto T."/>
            <person name="Gomez Garrido J."/>
        </authorList>
    </citation>
    <scope>NUCLEOTIDE SEQUENCE</scope>
</reference>
<dbReference type="EMBL" id="HBUE01052120">
    <property type="protein sequence ID" value="CAG6464989.1"/>
    <property type="molecule type" value="Transcribed_RNA"/>
</dbReference>
<dbReference type="EMBL" id="HBUE01219332">
    <property type="protein sequence ID" value="CAG6538843.1"/>
    <property type="molecule type" value="Transcribed_RNA"/>
</dbReference>
<name>A0A8D8AZH6_CULPI</name>
<dbReference type="EMBL" id="HBUE01325908">
    <property type="protein sequence ID" value="CAG6590863.1"/>
    <property type="molecule type" value="Transcribed_RNA"/>
</dbReference>